<dbReference type="InterPro" id="IPR011663">
    <property type="entry name" value="UTRA"/>
</dbReference>
<feature type="domain" description="HTH gntR-type" evidence="4">
    <location>
        <begin position="4"/>
        <end position="72"/>
    </location>
</feature>
<comment type="caution">
    <text evidence="5">The sequence shown here is derived from an EMBL/GenBank/DDBJ whole genome shotgun (WGS) entry which is preliminary data.</text>
</comment>
<evidence type="ECO:0000256" key="3">
    <source>
        <dbReference type="ARBA" id="ARBA00023163"/>
    </source>
</evidence>
<dbReference type="EMBL" id="JBHMBS010000045">
    <property type="protein sequence ID" value="MFB9682101.1"/>
    <property type="molecule type" value="Genomic_DNA"/>
</dbReference>
<dbReference type="PANTHER" id="PTHR44846:SF17">
    <property type="entry name" value="GNTR-FAMILY TRANSCRIPTIONAL REGULATOR"/>
    <property type="match status" value="1"/>
</dbReference>
<dbReference type="CDD" id="cd07377">
    <property type="entry name" value="WHTH_GntR"/>
    <property type="match status" value="1"/>
</dbReference>
<evidence type="ECO:0000259" key="4">
    <source>
        <dbReference type="PROSITE" id="PS50949"/>
    </source>
</evidence>
<dbReference type="Pfam" id="PF00392">
    <property type="entry name" value="GntR"/>
    <property type="match status" value="1"/>
</dbReference>
<dbReference type="SUPFAM" id="SSF46785">
    <property type="entry name" value="Winged helix' DNA-binding domain"/>
    <property type="match status" value="1"/>
</dbReference>
<dbReference type="SMART" id="SM00345">
    <property type="entry name" value="HTH_GNTR"/>
    <property type="match status" value="1"/>
</dbReference>
<gene>
    <name evidence="5" type="ORF">ACFFRH_42080</name>
</gene>
<reference evidence="5 6" key="1">
    <citation type="submission" date="2024-09" db="EMBL/GenBank/DDBJ databases">
        <authorList>
            <person name="Sun Q."/>
            <person name="Mori K."/>
        </authorList>
    </citation>
    <scope>NUCLEOTIDE SEQUENCE [LARGE SCALE GENOMIC DNA]</scope>
    <source>
        <strain evidence="5 6">JCM 3028</strain>
    </source>
</reference>
<accession>A0ABV5TSH1</accession>
<dbReference type="PROSITE" id="PS50949">
    <property type="entry name" value="HTH_GNTR"/>
    <property type="match status" value="1"/>
</dbReference>
<dbReference type="InterPro" id="IPR036390">
    <property type="entry name" value="WH_DNA-bd_sf"/>
</dbReference>
<dbReference type="Pfam" id="PF07702">
    <property type="entry name" value="UTRA"/>
    <property type="match status" value="1"/>
</dbReference>
<keyword evidence="1" id="KW-0805">Transcription regulation</keyword>
<dbReference type="InterPro" id="IPR036388">
    <property type="entry name" value="WH-like_DNA-bd_sf"/>
</dbReference>
<evidence type="ECO:0000313" key="5">
    <source>
        <dbReference type="EMBL" id="MFB9682101.1"/>
    </source>
</evidence>
<proteinExistence type="predicted"/>
<dbReference type="PANTHER" id="PTHR44846">
    <property type="entry name" value="MANNOSYL-D-GLYCERATE TRANSPORT/METABOLISM SYSTEM REPRESSOR MNGR-RELATED"/>
    <property type="match status" value="1"/>
</dbReference>
<dbReference type="Proteomes" id="UP001589610">
    <property type="component" value="Unassembled WGS sequence"/>
</dbReference>
<evidence type="ECO:0000256" key="2">
    <source>
        <dbReference type="ARBA" id="ARBA00023125"/>
    </source>
</evidence>
<sequence>MSSTPRYRAIADDLTHKIRSGHYRAGEALPAQRELSASYGVTMMTLRQALQVLSGEGLIVQRAGRGTYVTPASAEYPLDTLRSLGDDLRRQGYPLRTEVLSAAIRRAPRSLTRLLGDAPSDRRALRLARVRHLLGRPAVHQVSWVVEPHASAIRGADFTETPLYTALTDAGARVHRATERIRPALLTAPVAALLRHPAGAPVFVSERATYDDQGALVVMDHATILGEWMEIRAERKATDLSLHWVSQH</sequence>
<protein>
    <submittedName>
        <fullName evidence="5">GntR family transcriptional regulator</fullName>
    </submittedName>
</protein>
<keyword evidence="2" id="KW-0238">DNA-binding</keyword>
<keyword evidence="3" id="KW-0804">Transcription</keyword>
<dbReference type="SUPFAM" id="SSF64288">
    <property type="entry name" value="Chorismate lyase-like"/>
    <property type="match status" value="1"/>
</dbReference>
<dbReference type="PRINTS" id="PR00035">
    <property type="entry name" value="HTHGNTR"/>
</dbReference>
<dbReference type="InterPro" id="IPR050679">
    <property type="entry name" value="Bact_HTH_transcr_reg"/>
</dbReference>
<name>A0ABV5TSH1_9ACTN</name>
<dbReference type="SMART" id="SM00866">
    <property type="entry name" value="UTRA"/>
    <property type="match status" value="1"/>
</dbReference>
<dbReference type="Gene3D" id="3.40.1410.10">
    <property type="entry name" value="Chorismate lyase-like"/>
    <property type="match status" value="1"/>
</dbReference>
<evidence type="ECO:0000313" key="6">
    <source>
        <dbReference type="Proteomes" id="UP001589610"/>
    </source>
</evidence>
<evidence type="ECO:0000256" key="1">
    <source>
        <dbReference type="ARBA" id="ARBA00023015"/>
    </source>
</evidence>
<dbReference type="InterPro" id="IPR028978">
    <property type="entry name" value="Chorismate_lyase_/UTRA_dom_sf"/>
</dbReference>
<organism evidence="5 6">
    <name type="scientific">Streptosporangium vulgare</name>
    <dbReference type="NCBI Taxonomy" id="46190"/>
    <lineage>
        <taxon>Bacteria</taxon>
        <taxon>Bacillati</taxon>
        <taxon>Actinomycetota</taxon>
        <taxon>Actinomycetes</taxon>
        <taxon>Streptosporangiales</taxon>
        <taxon>Streptosporangiaceae</taxon>
        <taxon>Streptosporangium</taxon>
    </lineage>
</organism>
<keyword evidence="6" id="KW-1185">Reference proteome</keyword>
<dbReference type="RefSeq" id="WP_386163659.1">
    <property type="nucleotide sequence ID" value="NZ_JBHMBS010000045.1"/>
</dbReference>
<dbReference type="InterPro" id="IPR000524">
    <property type="entry name" value="Tscrpt_reg_HTH_GntR"/>
</dbReference>
<dbReference type="Gene3D" id="1.10.10.10">
    <property type="entry name" value="Winged helix-like DNA-binding domain superfamily/Winged helix DNA-binding domain"/>
    <property type="match status" value="1"/>
</dbReference>